<evidence type="ECO:0000313" key="5">
    <source>
        <dbReference type="EMBL" id="MFC0273361.1"/>
    </source>
</evidence>
<sequence>MEELKHLFYPKSIAIIGASSSKQTLGTKKLKTLQEFGFDGRIYVIHPTAEEINGIKAYPSIKKVPETIDYAYIAVPKERVVDVIHMFHGKVKFAHIITSGFSEIGNYEKELEVLAAARRAKVRLVGPNCIGLYCPEGKITFSKRFSQNIGQVSVFSQSGGLASDIGIRGNNRGLKYSKIISAGNCVDLGPVDFLEYFINDPKTKVIGMYIESIDDGKRFIEVLKKNAGSKPIVLLKGGRTYEGAKAAASHTGAMANNYEIIKGICTQYGVILVNDYEDLIDTLILLDSLSTPLGEKTVLLGMGGGATVSAIDACEENGISVPEFSTETQHALLNLNLPDGYSLKNPIDTPAWTLMAENGRVIKTILNTIMKKENFDHLIVHLNIQVVEGTFGRKALDNLVEAVSELNQLPLNVMIVLRNELAALEEPRVQFARKLSHTGVPVLFNLNSAIKALSKVTQNSKIHSEKKKYINN</sequence>
<dbReference type="SUPFAM" id="SSF52210">
    <property type="entry name" value="Succinyl-CoA synthetase domains"/>
    <property type="match status" value="2"/>
</dbReference>
<keyword evidence="1" id="KW-0436">Ligase</keyword>
<dbReference type="Proteomes" id="UP001589854">
    <property type="component" value="Unassembled WGS sequence"/>
</dbReference>
<accession>A0ABV6GI48</accession>
<dbReference type="Gene3D" id="3.40.50.720">
    <property type="entry name" value="NAD(P)-binding Rossmann-like Domain"/>
    <property type="match status" value="1"/>
</dbReference>
<gene>
    <name evidence="5" type="ORF">ACFFIX_18310</name>
</gene>
<evidence type="ECO:0000256" key="3">
    <source>
        <dbReference type="ARBA" id="ARBA00022840"/>
    </source>
</evidence>
<dbReference type="PANTHER" id="PTHR43334">
    <property type="entry name" value="ACETATE--COA LIGASE [ADP-FORMING]"/>
    <property type="match status" value="1"/>
</dbReference>
<name>A0ABV6GI48_9BACI</name>
<dbReference type="InterPro" id="IPR003781">
    <property type="entry name" value="CoA-bd"/>
</dbReference>
<keyword evidence="6" id="KW-1185">Reference proteome</keyword>
<reference evidence="5 6" key="1">
    <citation type="submission" date="2024-09" db="EMBL/GenBank/DDBJ databases">
        <authorList>
            <person name="Sun Q."/>
            <person name="Mori K."/>
        </authorList>
    </citation>
    <scope>NUCLEOTIDE SEQUENCE [LARGE SCALE GENOMIC DNA]</scope>
    <source>
        <strain evidence="5 6">CCM 7228</strain>
    </source>
</reference>
<feature type="domain" description="CoA-binding" evidence="4">
    <location>
        <begin position="7"/>
        <end position="101"/>
    </location>
</feature>
<proteinExistence type="predicted"/>
<dbReference type="Pfam" id="PF13380">
    <property type="entry name" value="CoA_binding_2"/>
    <property type="match status" value="1"/>
</dbReference>
<dbReference type="EMBL" id="JBHLVO010000019">
    <property type="protein sequence ID" value="MFC0273361.1"/>
    <property type="molecule type" value="Genomic_DNA"/>
</dbReference>
<protein>
    <submittedName>
        <fullName evidence="5">CoA-binding protein</fullName>
    </submittedName>
</protein>
<keyword evidence="2" id="KW-0547">Nucleotide-binding</keyword>
<dbReference type="InterPro" id="IPR016102">
    <property type="entry name" value="Succinyl-CoA_synth-like"/>
</dbReference>
<evidence type="ECO:0000256" key="2">
    <source>
        <dbReference type="ARBA" id="ARBA00022741"/>
    </source>
</evidence>
<dbReference type="Pfam" id="PF13607">
    <property type="entry name" value="Succ_CoA_lig"/>
    <property type="match status" value="1"/>
</dbReference>
<dbReference type="PANTHER" id="PTHR43334:SF1">
    <property type="entry name" value="3-HYDROXYPROPIONATE--COA LIGASE [ADP-FORMING]"/>
    <property type="match status" value="1"/>
</dbReference>
<dbReference type="Gene3D" id="3.40.50.261">
    <property type="entry name" value="Succinyl-CoA synthetase domains"/>
    <property type="match status" value="2"/>
</dbReference>
<evidence type="ECO:0000259" key="4">
    <source>
        <dbReference type="SMART" id="SM00881"/>
    </source>
</evidence>
<dbReference type="SUPFAM" id="SSF51735">
    <property type="entry name" value="NAD(P)-binding Rossmann-fold domains"/>
    <property type="match status" value="1"/>
</dbReference>
<dbReference type="SMART" id="SM00881">
    <property type="entry name" value="CoA_binding"/>
    <property type="match status" value="1"/>
</dbReference>
<dbReference type="RefSeq" id="WP_378936577.1">
    <property type="nucleotide sequence ID" value="NZ_JBHLVO010000019.1"/>
</dbReference>
<dbReference type="InterPro" id="IPR051538">
    <property type="entry name" value="Acyl-CoA_Synth/Transferase"/>
</dbReference>
<evidence type="ECO:0000256" key="1">
    <source>
        <dbReference type="ARBA" id="ARBA00022598"/>
    </source>
</evidence>
<evidence type="ECO:0000313" key="6">
    <source>
        <dbReference type="Proteomes" id="UP001589854"/>
    </source>
</evidence>
<dbReference type="InterPro" id="IPR032875">
    <property type="entry name" value="Succ_CoA_lig_flav_dom"/>
</dbReference>
<dbReference type="InterPro" id="IPR036291">
    <property type="entry name" value="NAD(P)-bd_dom_sf"/>
</dbReference>
<comment type="caution">
    <text evidence="5">The sequence shown here is derived from an EMBL/GenBank/DDBJ whole genome shotgun (WGS) entry which is preliminary data.</text>
</comment>
<keyword evidence="3" id="KW-0067">ATP-binding</keyword>
<organism evidence="5 6">
    <name type="scientific">Metabacillus herbersteinensis</name>
    <dbReference type="NCBI Taxonomy" id="283816"/>
    <lineage>
        <taxon>Bacteria</taxon>
        <taxon>Bacillati</taxon>
        <taxon>Bacillota</taxon>
        <taxon>Bacilli</taxon>
        <taxon>Bacillales</taxon>
        <taxon>Bacillaceae</taxon>
        <taxon>Metabacillus</taxon>
    </lineage>
</organism>